<dbReference type="OrthoDB" id="9809995at2"/>
<dbReference type="NCBIfam" id="TIGR03725">
    <property type="entry name" value="T6A_YeaZ"/>
    <property type="match status" value="1"/>
</dbReference>
<dbReference type="CDD" id="cd24032">
    <property type="entry name" value="ASKHA_NBD_TsaB"/>
    <property type="match status" value="1"/>
</dbReference>
<dbReference type="GO" id="GO:0002949">
    <property type="term" value="P:tRNA threonylcarbamoyladenosine modification"/>
    <property type="evidence" value="ECO:0007669"/>
    <property type="project" value="InterPro"/>
</dbReference>
<dbReference type="InterPro" id="IPR022496">
    <property type="entry name" value="T6A_TsaB"/>
</dbReference>
<feature type="domain" description="Gcp-like" evidence="1">
    <location>
        <begin position="35"/>
        <end position="161"/>
    </location>
</feature>
<accession>A0A516PWN7</accession>
<dbReference type="InterPro" id="IPR000905">
    <property type="entry name" value="Gcp-like_dom"/>
</dbReference>
<dbReference type="PANTHER" id="PTHR11735">
    <property type="entry name" value="TRNA N6-ADENOSINE THREONYLCARBAMOYLTRANSFERASE"/>
    <property type="match status" value="1"/>
</dbReference>
<proteinExistence type="predicted"/>
<dbReference type="InterPro" id="IPR043129">
    <property type="entry name" value="ATPase_NBD"/>
</dbReference>
<evidence type="ECO:0000259" key="1">
    <source>
        <dbReference type="Pfam" id="PF00814"/>
    </source>
</evidence>
<dbReference type="PANTHER" id="PTHR11735:SF11">
    <property type="entry name" value="TRNA THREONYLCARBAMOYLADENOSINE BIOSYNTHESIS PROTEIN TSAB"/>
    <property type="match status" value="1"/>
</dbReference>
<dbReference type="SUPFAM" id="SSF53067">
    <property type="entry name" value="Actin-like ATPase domain"/>
    <property type="match status" value="2"/>
</dbReference>
<dbReference type="GO" id="GO:0016740">
    <property type="term" value="F:transferase activity"/>
    <property type="evidence" value="ECO:0007669"/>
    <property type="project" value="UniProtKB-KW"/>
</dbReference>
<evidence type="ECO:0000313" key="2">
    <source>
        <dbReference type="EMBL" id="QDP95598.1"/>
    </source>
</evidence>
<dbReference type="EMBL" id="CP041692">
    <property type="protein sequence ID" value="QDP95598.1"/>
    <property type="molecule type" value="Genomic_DNA"/>
</dbReference>
<name>A0A516PWN7_9ACTN</name>
<dbReference type="Proteomes" id="UP000319263">
    <property type="component" value="Chromosome"/>
</dbReference>
<dbReference type="RefSeq" id="WP_143985566.1">
    <property type="nucleotide sequence ID" value="NZ_CP041692.1"/>
</dbReference>
<evidence type="ECO:0000313" key="3">
    <source>
        <dbReference type="Proteomes" id="UP000319263"/>
    </source>
</evidence>
<keyword evidence="3" id="KW-1185">Reference proteome</keyword>
<dbReference type="KEGG" id="mik:FOE78_06465"/>
<sequence length="218" mass="22949">MPEQLILGIDTATEVRVGLADGSQVLSSLSYEDPRRHVEQLTPLIEKLIKESGVTTAQLTKIIVGVGPGPYTGLRVGIATARTIGFVLGVQVRGVCTLDVLAAQWLRSDVPPADDFLIATDARRKEIYWARYAPDGSRVAGPSVGKADELPQLPVAGPATEIYPELQASANAPVSLDAGVLALVGSELADAGIEPLYLRSPDAAPPGPRKSVLPRVLS</sequence>
<keyword evidence="2" id="KW-0808">Transferase</keyword>
<dbReference type="AlphaFoldDB" id="A0A516PWN7"/>
<reference evidence="2 3" key="1">
    <citation type="submission" date="2019-07" db="EMBL/GenBank/DDBJ databases">
        <title>Microlunatus dokdonensis sp. nov. isolated from the rhizospheric soil of the wild plant Elymus tsukushiensis.</title>
        <authorList>
            <person name="Ghim S.-Y."/>
            <person name="Hwang Y.-J."/>
            <person name="Son J.-S."/>
            <person name="Shin J.-H."/>
        </authorList>
    </citation>
    <scope>NUCLEOTIDE SEQUENCE [LARGE SCALE GENOMIC DNA]</scope>
    <source>
        <strain evidence="2 3">KUDC0627</strain>
    </source>
</reference>
<dbReference type="Gene3D" id="3.30.420.40">
    <property type="match status" value="2"/>
</dbReference>
<protein>
    <submittedName>
        <fullName evidence="2">tRNA (Adenosine(37)-N6)-threonylcarbamoyltransferase complex dimerization subunit type 1 TsaB</fullName>
    </submittedName>
</protein>
<dbReference type="GO" id="GO:0005829">
    <property type="term" value="C:cytosol"/>
    <property type="evidence" value="ECO:0007669"/>
    <property type="project" value="TreeGrafter"/>
</dbReference>
<gene>
    <name evidence="2" type="primary">tsaB</name>
    <name evidence="2" type="ORF">FOE78_06465</name>
</gene>
<organism evidence="2 3">
    <name type="scientific">Microlunatus elymi</name>
    <dbReference type="NCBI Taxonomy" id="2596828"/>
    <lineage>
        <taxon>Bacteria</taxon>
        <taxon>Bacillati</taxon>
        <taxon>Actinomycetota</taxon>
        <taxon>Actinomycetes</taxon>
        <taxon>Propionibacteriales</taxon>
        <taxon>Propionibacteriaceae</taxon>
        <taxon>Microlunatus</taxon>
    </lineage>
</organism>
<dbReference type="Pfam" id="PF00814">
    <property type="entry name" value="TsaD"/>
    <property type="match status" value="1"/>
</dbReference>